<organism evidence="1 2">
    <name type="scientific">Cladophialophora chaetospira</name>
    <dbReference type="NCBI Taxonomy" id="386627"/>
    <lineage>
        <taxon>Eukaryota</taxon>
        <taxon>Fungi</taxon>
        <taxon>Dikarya</taxon>
        <taxon>Ascomycota</taxon>
        <taxon>Pezizomycotina</taxon>
        <taxon>Eurotiomycetes</taxon>
        <taxon>Chaetothyriomycetidae</taxon>
        <taxon>Chaetothyriales</taxon>
        <taxon>Herpotrichiellaceae</taxon>
        <taxon>Cladophialophora</taxon>
    </lineage>
</organism>
<name>A0AA38TX56_9EURO</name>
<evidence type="ECO:0000313" key="1">
    <source>
        <dbReference type="EMBL" id="KAJ9601893.1"/>
    </source>
</evidence>
<accession>A0AA38TX56</accession>
<evidence type="ECO:0000313" key="2">
    <source>
        <dbReference type="Proteomes" id="UP001172673"/>
    </source>
</evidence>
<comment type="caution">
    <text evidence="1">The sequence shown here is derived from an EMBL/GenBank/DDBJ whole genome shotgun (WGS) entry which is preliminary data.</text>
</comment>
<dbReference type="AlphaFoldDB" id="A0AA38TX56"/>
<gene>
    <name evidence="1" type="ORF">H2200_013608</name>
</gene>
<dbReference type="EMBL" id="JAPDRK010000032">
    <property type="protein sequence ID" value="KAJ9601893.1"/>
    <property type="molecule type" value="Genomic_DNA"/>
</dbReference>
<protein>
    <submittedName>
        <fullName evidence="1">Uncharacterized protein</fullName>
    </submittedName>
</protein>
<keyword evidence="2" id="KW-1185">Reference proteome</keyword>
<dbReference type="Proteomes" id="UP001172673">
    <property type="component" value="Unassembled WGS sequence"/>
</dbReference>
<proteinExistence type="predicted"/>
<sequence>MTSPTNLDPRANQTALFSELPNMKSILRQVDELQHAIDQDIIERLTEENNLLRKGVEQGTQRLPSIAALFQEAWWGYAVLDRYLEDFENVTQKAMGDFDMSLLQDTTAGQIDAGESTRGLH</sequence>
<reference evidence="1" key="1">
    <citation type="submission" date="2022-10" db="EMBL/GenBank/DDBJ databases">
        <title>Culturing micro-colonial fungi from biological soil crusts in the Mojave desert and describing Neophaeococcomyces mojavensis, and introducing the new genera and species Taxawa tesnikishii.</title>
        <authorList>
            <person name="Kurbessoian T."/>
            <person name="Stajich J.E."/>
        </authorList>
    </citation>
    <scope>NUCLEOTIDE SEQUENCE</scope>
    <source>
        <strain evidence="1">TK_41</strain>
    </source>
</reference>